<evidence type="ECO:0000256" key="3">
    <source>
        <dbReference type="PIRNR" id="PIRNR002070"/>
    </source>
</evidence>
<keyword evidence="1 2" id="KW-0238">DNA-binding</keyword>
<dbReference type="GO" id="GO:0006281">
    <property type="term" value="P:DNA repair"/>
    <property type="evidence" value="ECO:0007669"/>
    <property type="project" value="UniProtKB-UniRule"/>
</dbReference>
<reference evidence="4" key="2">
    <citation type="journal article" date="2024" name="Antonie Van Leeuwenhoek">
        <title>Roseihalotalea indica gen. nov., sp. nov., a halophilic Bacteroidetes from mesopelagic Southwest Indian Ocean with higher carbohydrate metabolic potential.</title>
        <authorList>
            <person name="Chen B."/>
            <person name="Zhang M."/>
            <person name="Lin D."/>
            <person name="Ye J."/>
            <person name="Tang K."/>
        </authorList>
    </citation>
    <scope>NUCLEOTIDE SEQUENCE</scope>
    <source>
        <strain evidence="4">TK19036</strain>
    </source>
</reference>
<keyword evidence="2" id="KW-0235">DNA replication</keyword>
<dbReference type="InterPro" id="IPR011344">
    <property type="entry name" value="ssDNA-bd"/>
</dbReference>
<keyword evidence="2" id="KW-0234">DNA repair</keyword>
<keyword evidence="2" id="KW-0233">DNA recombination</keyword>
<dbReference type="Gene3D" id="2.40.50.140">
    <property type="entry name" value="Nucleic acid-binding proteins"/>
    <property type="match status" value="1"/>
</dbReference>
<dbReference type="GO" id="GO:0009295">
    <property type="term" value="C:nucleoid"/>
    <property type="evidence" value="ECO:0007669"/>
    <property type="project" value="TreeGrafter"/>
</dbReference>
<feature type="short sequence motif" description="Important for interaction with partner proteins" evidence="2">
    <location>
        <begin position="116"/>
        <end position="121"/>
    </location>
</feature>
<dbReference type="NCBIfam" id="TIGR00621">
    <property type="entry name" value="ssb"/>
    <property type="match status" value="1"/>
</dbReference>
<dbReference type="HAMAP" id="MF_00984">
    <property type="entry name" value="SSB"/>
    <property type="match status" value="1"/>
</dbReference>
<dbReference type="InterPro" id="IPR000424">
    <property type="entry name" value="Primosome_PriB/ssb"/>
</dbReference>
<sequence length="121" mass="13800">MNALKNHVQLIGNLGQDPEIKQLESGKTLAKFSLATTESYKNKKGEYVNDTQWHSIIAWDNLAQIAEKYLHKGKQVALVGKLNHRQYEDKEGIKRYVTEIVASDLMMLGKREPATEDELPF</sequence>
<protein>
    <recommendedName>
        <fullName evidence="2 3">Single-stranded DNA-binding protein</fullName>
        <shortName evidence="2">SSB</shortName>
    </recommendedName>
</protein>
<accession>A0AA49JJI6</accession>
<evidence type="ECO:0000256" key="1">
    <source>
        <dbReference type="ARBA" id="ARBA00023125"/>
    </source>
</evidence>
<comment type="subunit">
    <text evidence="2">Homotetramer.</text>
</comment>
<dbReference type="SUPFAM" id="SSF50249">
    <property type="entry name" value="Nucleic acid-binding proteins"/>
    <property type="match status" value="1"/>
</dbReference>
<dbReference type="GO" id="GO:0003697">
    <property type="term" value="F:single-stranded DNA binding"/>
    <property type="evidence" value="ECO:0007669"/>
    <property type="project" value="UniProtKB-UniRule"/>
</dbReference>
<dbReference type="PANTHER" id="PTHR10302:SF0">
    <property type="entry name" value="SINGLE-STRANDED DNA-BINDING PROTEIN, MITOCHONDRIAL"/>
    <property type="match status" value="1"/>
</dbReference>
<dbReference type="AlphaFoldDB" id="A0AA49JJI6"/>
<comment type="caution">
    <text evidence="2">Lacks conserved residue(s) required for the propagation of feature annotation.</text>
</comment>
<dbReference type="GO" id="GO:0006310">
    <property type="term" value="P:DNA recombination"/>
    <property type="evidence" value="ECO:0007669"/>
    <property type="project" value="UniProtKB-UniRule"/>
</dbReference>
<organism evidence="4">
    <name type="scientific">Roseihalotalea indica</name>
    <dbReference type="NCBI Taxonomy" id="2867963"/>
    <lineage>
        <taxon>Bacteria</taxon>
        <taxon>Pseudomonadati</taxon>
        <taxon>Bacteroidota</taxon>
        <taxon>Cytophagia</taxon>
        <taxon>Cytophagales</taxon>
        <taxon>Catalimonadaceae</taxon>
        <taxon>Roseihalotalea</taxon>
    </lineage>
</organism>
<dbReference type="PANTHER" id="PTHR10302">
    <property type="entry name" value="SINGLE-STRANDED DNA-BINDING PROTEIN"/>
    <property type="match status" value="1"/>
</dbReference>
<proteinExistence type="inferred from homology"/>
<dbReference type="GO" id="GO:0006260">
    <property type="term" value="P:DNA replication"/>
    <property type="evidence" value="ECO:0007669"/>
    <property type="project" value="UniProtKB-UniRule"/>
</dbReference>
<reference evidence="4" key="1">
    <citation type="journal article" date="2023" name="Comput. Struct. Biotechnol. J.">
        <title>Discovery of a novel marine Bacteroidetes with a rich repertoire of carbohydrate-active enzymes.</title>
        <authorList>
            <person name="Chen B."/>
            <person name="Liu G."/>
            <person name="Chen Q."/>
            <person name="Wang H."/>
            <person name="Liu L."/>
            <person name="Tang K."/>
        </authorList>
    </citation>
    <scope>NUCLEOTIDE SEQUENCE</scope>
    <source>
        <strain evidence="4">TK19036</strain>
    </source>
</reference>
<evidence type="ECO:0000256" key="2">
    <source>
        <dbReference type="HAMAP-Rule" id="MF_00984"/>
    </source>
</evidence>
<gene>
    <name evidence="4" type="primary">ssb</name>
    <name evidence="4" type="ORF">K4G66_14040</name>
</gene>
<comment type="function">
    <text evidence="2">Plays an important role in DNA replication, recombination and repair. Binds to ssDNA and to an array of partner proteins to recruit them to their sites of action during DNA metabolism.</text>
</comment>
<dbReference type="PIRSF" id="PIRSF002070">
    <property type="entry name" value="SSB"/>
    <property type="match status" value="1"/>
</dbReference>
<evidence type="ECO:0000313" key="4">
    <source>
        <dbReference type="EMBL" id="WKN39812.1"/>
    </source>
</evidence>
<dbReference type="PROSITE" id="PS50935">
    <property type="entry name" value="SSB"/>
    <property type="match status" value="1"/>
</dbReference>
<dbReference type="Pfam" id="PF00436">
    <property type="entry name" value="SSB"/>
    <property type="match status" value="1"/>
</dbReference>
<name>A0AA49JJI6_9BACT</name>
<dbReference type="CDD" id="cd04496">
    <property type="entry name" value="SSB_OBF"/>
    <property type="match status" value="1"/>
</dbReference>
<dbReference type="EMBL" id="CP120682">
    <property type="protein sequence ID" value="WKN39812.1"/>
    <property type="molecule type" value="Genomic_DNA"/>
</dbReference>
<dbReference type="InterPro" id="IPR012340">
    <property type="entry name" value="NA-bd_OB-fold"/>
</dbReference>
<keyword evidence="2" id="KW-0227">DNA damage</keyword>